<evidence type="ECO:0000313" key="3">
    <source>
        <dbReference type="Proteomes" id="UP000321599"/>
    </source>
</evidence>
<keyword evidence="3" id="KW-1185">Reference proteome</keyword>
<accession>A0ABY3GA22</accession>
<reference evidence="2 3" key="1">
    <citation type="submission" date="2019-07" db="EMBL/GenBank/DDBJ databases">
        <title>Rapid identification of Enteric Bacteria from Whole Genome Sequences (WGS) using Average Nucleotide Identity (ANI).</title>
        <authorList>
            <person name="Lane C."/>
        </authorList>
    </citation>
    <scope>NUCLEOTIDE SEQUENCE [LARGE SCALE GENOMIC DNA]</scope>
    <source>
        <strain evidence="2 3">2013D-9588</strain>
    </source>
</reference>
<evidence type="ECO:0000256" key="1">
    <source>
        <dbReference type="SAM" id="Phobius"/>
    </source>
</evidence>
<dbReference type="Proteomes" id="UP000321599">
    <property type="component" value="Unassembled WGS sequence"/>
</dbReference>
<keyword evidence="1" id="KW-1133">Transmembrane helix</keyword>
<organism evidence="2 3">
    <name type="scientific">Campylobacter lanienae</name>
    <dbReference type="NCBI Taxonomy" id="75658"/>
    <lineage>
        <taxon>Bacteria</taxon>
        <taxon>Pseudomonadati</taxon>
        <taxon>Campylobacterota</taxon>
        <taxon>Epsilonproteobacteria</taxon>
        <taxon>Campylobacterales</taxon>
        <taxon>Campylobacteraceae</taxon>
        <taxon>Campylobacter</taxon>
    </lineage>
</organism>
<protein>
    <submittedName>
        <fullName evidence="2">Uncharacterized protein</fullName>
    </submittedName>
</protein>
<dbReference type="RefSeq" id="WP_096014030.1">
    <property type="nucleotide sequence ID" value="NZ_MJJD01000002.1"/>
</dbReference>
<keyword evidence="1" id="KW-0472">Membrane</keyword>
<feature type="transmembrane region" description="Helical" evidence="1">
    <location>
        <begin position="203"/>
        <end position="220"/>
    </location>
</feature>
<dbReference type="EMBL" id="VOAV01000009">
    <property type="protein sequence ID" value="TWO30653.1"/>
    <property type="molecule type" value="Genomic_DNA"/>
</dbReference>
<feature type="transmembrane region" description="Helical" evidence="1">
    <location>
        <begin position="226"/>
        <end position="246"/>
    </location>
</feature>
<sequence length="263" mass="29632">MQGRILSEGVLRAEDGKRYTFSMSDIQNSQGIDDLIGLEVDFELEDGVAKELIVLNIRQSSLQNNANTPNSATQQRDYDKCVELDPGIKSTYKIFHGVIHQNNESITSSTEGKIDTSWTGSVKGNIKTIFQKTNTFKIGDKTFIYQSNNSKFLLTNQRLFEDGDEISVISEPKPIAGYYHIHALKNHTKDYLTTKHNSTIEKIVVWLVLIVSIMGLLGSIKTFSVGTFFLSLFLILVVIICIWILPKIKAFAKLVKFIDNYKA</sequence>
<comment type="caution">
    <text evidence="2">The sequence shown here is derived from an EMBL/GenBank/DDBJ whole genome shotgun (WGS) entry which is preliminary data.</text>
</comment>
<proteinExistence type="predicted"/>
<evidence type="ECO:0000313" key="2">
    <source>
        <dbReference type="EMBL" id="TWO30653.1"/>
    </source>
</evidence>
<keyword evidence="1" id="KW-0812">Transmembrane</keyword>
<gene>
    <name evidence="2" type="ORF">XK09_01260</name>
</gene>
<name>A0ABY3GA22_9BACT</name>